<keyword evidence="1" id="KW-0175">Coiled coil</keyword>
<proteinExistence type="predicted"/>
<name>A0A930H6T6_9FIRM</name>
<protein>
    <submittedName>
        <fullName evidence="2">Uncharacterized protein</fullName>
    </submittedName>
</protein>
<dbReference type="AlphaFoldDB" id="A0A930H6T6"/>
<comment type="caution">
    <text evidence="2">The sequence shown here is derived from an EMBL/GenBank/DDBJ whole genome shotgun (WGS) entry which is preliminary data.</text>
</comment>
<evidence type="ECO:0000256" key="1">
    <source>
        <dbReference type="SAM" id="Coils"/>
    </source>
</evidence>
<evidence type="ECO:0000313" key="2">
    <source>
        <dbReference type="EMBL" id="MBF1307688.1"/>
    </source>
</evidence>
<organism evidence="2 3">
    <name type="scientific">Parvimonas micra</name>
    <dbReference type="NCBI Taxonomy" id="33033"/>
    <lineage>
        <taxon>Bacteria</taxon>
        <taxon>Bacillati</taxon>
        <taxon>Bacillota</taxon>
        <taxon>Tissierellia</taxon>
        <taxon>Tissierellales</taxon>
        <taxon>Peptoniphilaceae</taxon>
        <taxon>Parvimonas</taxon>
    </lineage>
</organism>
<gene>
    <name evidence="2" type="ORF">HXM94_07930</name>
</gene>
<dbReference type="Proteomes" id="UP000758611">
    <property type="component" value="Unassembled WGS sequence"/>
</dbReference>
<evidence type="ECO:0000313" key="3">
    <source>
        <dbReference type="Proteomes" id="UP000758611"/>
    </source>
</evidence>
<dbReference type="EMBL" id="JABZRE010000048">
    <property type="protein sequence ID" value="MBF1307688.1"/>
    <property type="molecule type" value="Genomic_DNA"/>
</dbReference>
<sequence>MVKLKITTISSLILSPRMEKALYKGVDYKNIKENIKNSNIVNIDNINIIYPFYSYEERNLLPENEFLYAQEYYIPASSLKGALLSGIKNEDDNSFRSSILFQDIKISNENIELKNLYKFQYLYQNDKKKNKDNKQKTVYKAPKFETFFPSVAIEMIGSGKKFETEVLFRCDVSADFKNKLKDSFESTKNKLDNYIEEIEKRITTIESWIEERKLENQVEKSKDNENYLEKLKKIKDNIQKLLQQIQNKKNILFLGGYKGILGSLSQLDKNHNVQNGFYIDEKTMLPYGLIELNIIE</sequence>
<accession>A0A930H6T6</accession>
<feature type="coiled-coil region" evidence="1">
    <location>
        <begin position="177"/>
        <end position="251"/>
    </location>
</feature>
<reference evidence="2" key="1">
    <citation type="submission" date="2020-04" db="EMBL/GenBank/DDBJ databases">
        <title>Deep metagenomics examines the oral microbiome during advanced dental caries in children, revealing novel taxa and co-occurrences with host molecules.</title>
        <authorList>
            <person name="Baker J.L."/>
            <person name="Morton J.T."/>
            <person name="Dinis M."/>
            <person name="Alvarez R."/>
            <person name="Tran N.C."/>
            <person name="Knight R."/>
            <person name="Edlund A."/>
        </authorList>
    </citation>
    <scope>NUCLEOTIDE SEQUENCE</scope>
    <source>
        <strain evidence="2">JCVI_23_bin.11</strain>
    </source>
</reference>
<dbReference type="RefSeq" id="WP_278478573.1">
    <property type="nucleotide sequence ID" value="NZ_JABZRE010000048.1"/>
</dbReference>